<protein>
    <submittedName>
        <fullName evidence="1">Uncharacterized protein</fullName>
    </submittedName>
</protein>
<organism evidence="1 2">
    <name type="scientific">Puia dinghuensis</name>
    <dbReference type="NCBI Taxonomy" id="1792502"/>
    <lineage>
        <taxon>Bacteria</taxon>
        <taxon>Pseudomonadati</taxon>
        <taxon>Bacteroidota</taxon>
        <taxon>Chitinophagia</taxon>
        <taxon>Chitinophagales</taxon>
        <taxon>Chitinophagaceae</taxon>
        <taxon>Puia</taxon>
    </lineage>
</organism>
<reference evidence="1" key="1">
    <citation type="journal article" date="2014" name="Int. J. Syst. Evol. Microbiol.">
        <title>Complete genome sequence of Corynebacterium casei LMG S-19264T (=DSM 44701T), isolated from a smear-ripened cheese.</title>
        <authorList>
            <consortium name="US DOE Joint Genome Institute (JGI-PGF)"/>
            <person name="Walter F."/>
            <person name="Albersmeier A."/>
            <person name="Kalinowski J."/>
            <person name="Ruckert C."/>
        </authorList>
    </citation>
    <scope>NUCLEOTIDE SEQUENCE</scope>
    <source>
        <strain evidence="1">CGMCC 1.15448</strain>
    </source>
</reference>
<dbReference type="AlphaFoldDB" id="A0A8J2XR14"/>
<name>A0A8J2XR14_9BACT</name>
<sequence>MKAATIQEIKQELQSLSPTRLSELCLRLAKFKKDNKELLTYLLFEAADEAAYIGAIKKEIDEEFAALPKPNLYLTKKSLRKVLRTTAKQIRYTGSPQAEVELLTYFLRKLRRSGIPFEDSPVLVNLYRQQLKKVRGVIAGMHEDLQYDYLKELRGLEG</sequence>
<evidence type="ECO:0000313" key="2">
    <source>
        <dbReference type="Proteomes" id="UP000607559"/>
    </source>
</evidence>
<accession>A0A8J2XR14</accession>
<dbReference type="RefSeq" id="WP_188928759.1">
    <property type="nucleotide sequence ID" value="NZ_BMJC01000001.1"/>
</dbReference>
<reference evidence="1" key="2">
    <citation type="submission" date="2020-09" db="EMBL/GenBank/DDBJ databases">
        <authorList>
            <person name="Sun Q."/>
            <person name="Zhou Y."/>
        </authorList>
    </citation>
    <scope>NUCLEOTIDE SEQUENCE</scope>
    <source>
        <strain evidence="1">CGMCC 1.15448</strain>
    </source>
</reference>
<evidence type="ECO:0000313" key="1">
    <source>
        <dbReference type="EMBL" id="GGA87142.1"/>
    </source>
</evidence>
<gene>
    <name evidence="1" type="ORF">GCM10011511_07830</name>
</gene>
<dbReference type="EMBL" id="BMJC01000001">
    <property type="protein sequence ID" value="GGA87142.1"/>
    <property type="molecule type" value="Genomic_DNA"/>
</dbReference>
<dbReference type="Proteomes" id="UP000607559">
    <property type="component" value="Unassembled WGS sequence"/>
</dbReference>
<comment type="caution">
    <text evidence="1">The sequence shown here is derived from an EMBL/GenBank/DDBJ whole genome shotgun (WGS) entry which is preliminary data.</text>
</comment>
<proteinExistence type="predicted"/>
<keyword evidence="2" id="KW-1185">Reference proteome</keyword>